<evidence type="ECO:0000259" key="5">
    <source>
        <dbReference type="Pfam" id="PF02463"/>
    </source>
</evidence>
<evidence type="ECO:0000256" key="4">
    <source>
        <dbReference type="SAM" id="Coils"/>
    </source>
</evidence>
<dbReference type="Proteomes" id="UP001168821">
    <property type="component" value="Unassembled WGS sequence"/>
</dbReference>
<feature type="coiled-coil region" evidence="4">
    <location>
        <begin position="293"/>
        <end position="327"/>
    </location>
</feature>
<dbReference type="GO" id="GO:0003697">
    <property type="term" value="F:single-stranded DNA binding"/>
    <property type="evidence" value="ECO:0007669"/>
    <property type="project" value="TreeGrafter"/>
</dbReference>
<reference evidence="6" key="1">
    <citation type="journal article" date="2023" name="G3 (Bethesda)">
        <title>Whole genome assemblies of Zophobas morio and Tenebrio molitor.</title>
        <authorList>
            <person name="Kaur S."/>
            <person name="Stinson S.A."/>
            <person name="diCenzo G.C."/>
        </authorList>
    </citation>
    <scope>NUCLEOTIDE SEQUENCE</scope>
    <source>
        <strain evidence="6">QUZm001</strain>
    </source>
</reference>
<sequence>MFKVGSIRKVEVKNFVTYSYAELFPGPNLNMILGPNGTGKSTMVAAIILGLGGNPKTVGRGHKVSEYVKHECDEATINIYLQGERESDFIKITRTLTAQDRSVWFLNNRKVLAKDVVDCVRQYNIQVDNLCQFLPQDRVQDFAKLNQQQLLKETQVALCRNDLIEKQESLIGCRENHKNLTESIEKNGTKLQENKDANMRLEGKIENFGKKKKFLGRIQDIERKVAWLEYDNYYEKMSETKQDLAKATQIYEKHKSAAKPMEKEIHQAKKAISDLQHTNSGVTRSIRENETSSRNYMEKIDQSKEKIREIENEMNERIAVIEQRNQEIDAMAGKIEEMKVAQRELLNKCGNDDEVQQKVTKMTGEINKMRRHVTELENQRDALVSAKQTKVAQLRAFENERNRLENVKQQRLNYLQRIDNDAYQAVLWLRSNKNLFKDEVFEPIMLEVNVMDPKNSIYVENVIPMRDRTAFTCCNKDDMNNLIKYLRNEKRLTVNVLYAGDRNSTPFHSAIPIEQLRKYGLYTYLNTLFTAPEPIMRYLCRTYKIHNIPVGNAETNRYYENLPKQISVFFSDTMKYSVSYSRYTNAKSTRQNEIHSDGGFSISVDVLHVERLATQIQELRSSFTNCDSQTKEYDTQIGLINDKISKIGDELKYIHGIKQQVQATESRIAAMQRRVQEMRQSGSNGDEIRNQARNKMKKVVRAIRQISLDLKNTYKSLSVLIVKSQLNSIKIDSVRRQAAYLENKNEEARRLMKESEATMSQVKEAYANIKGQAKAALQKAKGLSNNFTPDDEGFDEFREVHESLPSEMGPLQDEKHRLNAKIECLNTADDDEMREYEERVEIIRNLQETVDRAHVDLSKITSRMDQLREEWLDPLRQLVSEINTNFGAAFERMGCAGEVSINPGDDERDFSNYGICIKVTYRNGEPLQELNTVTQSGGERAVATAVFMLALQELTPVPFRCVDEINQGMDVNNEKRILDLLMETTSLPNTSQYFLITPKLVPNLTYTRTTMVHVVHNGPFIEQDRKWGVSRLCNPQGVAIR</sequence>
<evidence type="ECO:0000313" key="7">
    <source>
        <dbReference type="Proteomes" id="UP001168821"/>
    </source>
</evidence>
<gene>
    <name evidence="6" type="ORF">Zmor_019865</name>
</gene>
<evidence type="ECO:0000256" key="3">
    <source>
        <dbReference type="ARBA" id="ARBA00023054"/>
    </source>
</evidence>
<keyword evidence="3 4" id="KW-0175">Coiled coil</keyword>
<dbReference type="Pfam" id="PF02463">
    <property type="entry name" value="SMC_N"/>
    <property type="match status" value="1"/>
</dbReference>
<dbReference type="PANTHER" id="PTHR45916">
    <property type="entry name" value="STRUCTURAL MAINTENANCE OF CHROMOSOMES PROTEIN 5"/>
    <property type="match status" value="1"/>
</dbReference>
<comment type="caution">
    <text evidence="6">The sequence shown here is derived from an EMBL/GenBank/DDBJ whole genome shotgun (WGS) entry which is preliminary data.</text>
</comment>
<dbReference type="AlphaFoldDB" id="A0AA38I6K2"/>
<dbReference type="InterPro" id="IPR003395">
    <property type="entry name" value="RecF/RecN/SMC_N"/>
</dbReference>
<evidence type="ECO:0000256" key="2">
    <source>
        <dbReference type="ARBA" id="ARBA00018687"/>
    </source>
</evidence>
<dbReference type="GO" id="GO:0000724">
    <property type="term" value="P:double-strand break repair via homologous recombination"/>
    <property type="evidence" value="ECO:0007669"/>
    <property type="project" value="TreeGrafter"/>
</dbReference>
<dbReference type="InterPro" id="IPR027417">
    <property type="entry name" value="P-loop_NTPase"/>
</dbReference>
<dbReference type="GO" id="GO:0030915">
    <property type="term" value="C:Smc5-Smc6 complex"/>
    <property type="evidence" value="ECO:0007669"/>
    <property type="project" value="TreeGrafter"/>
</dbReference>
<comment type="similarity">
    <text evidence="1">Belongs to the SMC family. SMC5 subfamily.</text>
</comment>
<protein>
    <recommendedName>
        <fullName evidence="2">Structural maintenance of chromosomes protein 5</fullName>
    </recommendedName>
</protein>
<dbReference type="PANTHER" id="PTHR45916:SF1">
    <property type="entry name" value="STRUCTURAL MAINTENANCE OF CHROMOSOMES PROTEIN 5"/>
    <property type="match status" value="1"/>
</dbReference>
<keyword evidence="7" id="KW-1185">Reference proteome</keyword>
<evidence type="ECO:0000256" key="1">
    <source>
        <dbReference type="ARBA" id="ARBA00010171"/>
    </source>
</evidence>
<dbReference type="Gene3D" id="3.40.50.300">
    <property type="entry name" value="P-loop containing nucleotide triphosphate hydrolases"/>
    <property type="match status" value="2"/>
</dbReference>
<organism evidence="6 7">
    <name type="scientific">Zophobas morio</name>
    <dbReference type="NCBI Taxonomy" id="2755281"/>
    <lineage>
        <taxon>Eukaryota</taxon>
        <taxon>Metazoa</taxon>
        <taxon>Ecdysozoa</taxon>
        <taxon>Arthropoda</taxon>
        <taxon>Hexapoda</taxon>
        <taxon>Insecta</taxon>
        <taxon>Pterygota</taxon>
        <taxon>Neoptera</taxon>
        <taxon>Endopterygota</taxon>
        <taxon>Coleoptera</taxon>
        <taxon>Polyphaga</taxon>
        <taxon>Cucujiformia</taxon>
        <taxon>Tenebrionidae</taxon>
        <taxon>Zophobas</taxon>
    </lineage>
</organism>
<dbReference type="EMBL" id="JALNTZ010000006">
    <property type="protein sequence ID" value="KAJ3648029.1"/>
    <property type="molecule type" value="Genomic_DNA"/>
</dbReference>
<feature type="coiled-coil region" evidence="4">
    <location>
        <begin position="654"/>
        <end position="681"/>
    </location>
</feature>
<accession>A0AA38I6K2</accession>
<dbReference type="GO" id="GO:0005634">
    <property type="term" value="C:nucleus"/>
    <property type="evidence" value="ECO:0007669"/>
    <property type="project" value="TreeGrafter"/>
</dbReference>
<evidence type="ECO:0000313" key="6">
    <source>
        <dbReference type="EMBL" id="KAJ3648029.1"/>
    </source>
</evidence>
<feature type="coiled-coil region" evidence="4">
    <location>
        <begin position="731"/>
        <end position="772"/>
    </location>
</feature>
<feature type="coiled-coil region" evidence="4">
    <location>
        <begin position="359"/>
        <end position="417"/>
    </location>
</feature>
<feature type="domain" description="RecF/RecN/SMC N-terminal" evidence="5">
    <location>
        <begin position="7"/>
        <end position="998"/>
    </location>
</feature>
<proteinExistence type="inferred from homology"/>
<dbReference type="SUPFAM" id="SSF52540">
    <property type="entry name" value="P-loop containing nucleoside triphosphate hydrolases"/>
    <property type="match status" value="1"/>
</dbReference>
<name>A0AA38I6K2_9CUCU</name>